<keyword evidence="2" id="KW-1185">Reference proteome</keyword>
<dbReference type="AlphaFoldDB" id="A0AAW1V213"/>
<reference evidence="1 2" key="1">
    <citation type="submission" date="2023-03" db="EMBL/GenBank/DDBJ databases">
        <title>Genome insight into feeding habits of ladybird beetles.</title>
        <authorList>
            <person name="Li H.-S."/>
            <person name="Huang Y.-H."/>
            <person name="Pang H."/>
        </authorList>
    </citation>
    <scope>NUCLEOTIDE SEQUENCE [LARGE SCALE GENOMIC DNA]</scope>
    <source>
        <strain evidence="1">SYSU_2023b</strain>
        <tissue evidence="1">Whole body</tissue>
    </source>
</reference>
<proteinExistence type="predicted"/>
<sequence>MNRAKLTPCRKVGLSRKKNTPNRTVESLLTESSISQITPDSIKQEKKNATSCKSSQLTELNCDTPCRQVGLSRKRKTLTPLSDIKSNMSVSTTLSPSSLLDNESLEKNTLINVINKKDKTQNGRGIRLTEKFSYTSDVCQKNPLEISDGIDENSISKTKVSNLSTRKSNIEEFVEYDERIQVILDEAKDSKEKLLYKEHIGHGGDPEFNIKGENTFIKVCYESKKDNSELNTKIKNSTVPIKPKFNRKIFVDEEDDFVVSEKRIKSKNIFGRYETDVASLQKKVSKKESIPLKKSISLNGRNTTTLTGTDSEISIADCYVKLIHLENKPKKSCIISKTQELSDDDFELLTSTPPNMKNKINNLEKQVKEKRIILEELERAKMYKKMHNIDELKTLTSKWEIGCKLALEDLLERLNTHREMNMNMLLKKLNIPDDFMLSSQ</sequence>
<evidence type="ECO:0008006" key="3">
    <source>
        <dbReference type="Google" id="ProtNLM"/>
    </source>
</evidence>
<gene>
    <name evidence="1" type="ORF">WA026_007103</name>
</gene>
<dbReference type="Proteomes" id="UP001431783">
    <property type="component" value="Unassembled WGS sequence"/>
</dbReference>
<name>A0AAW1V213_9CUCU</name>
<evidence type="ECO:0000313" key="2">
    <source>
        <dbReference type="Proteomes" id="UP001431783"/>
    </source>
</evidence>
<protein>
    <recommendedName>
        <fullName evidence="3">Meiosis protein 5 homolog</fullName>
    </recommendedName>
</protein>
<organism evidence="1 2">
    <name type="scientific">Henosepilachna vigintioctopunctata</name>
    <dbReference type="NCBI Taxonomy" id="420089"/>
    <lineage>
        <taxon>Eukaryota</taxon>
        <taxon>Metazoa</taxon>
        <taxon>Ecdysozoa</taxon>
        <taxon>Arthropoda</taxon>
        <taxon>Hexapoda</taxon>
        <taxon>Insecta</taxon>
        <taxon>Pterygota</taxon>
        <taxon>Neoptera</taxon>
        <taxon>Endopterygota</taxon>
        <taxon>Coleoptera</taxon>
        <taxon>Polyphaga</taxon>
        <taxon>Cucujiformia</taxon>
        <taxon>Coccinelloidea</taxon>
        <taxon>Coccinellidae</taxon>
        <taxon>Epilachninae</taxon>
        <taxon>Epilachnini</taxon>
        <taxon>Henosepilachna</taxon>
    </lineage>
</organism>
<accession>A0AAW1V213</accession>
<evidence type="ECO:0000313" key="1">
    <source>
        <dbReference type="EMBL" id="KAK9889722.1"/>
    </source>
</evidence>
<dbReference type="EMBL" id="JARQZJ010000123">
    <property type="protein sequence ID" value="KAK9889722.1"/>
    <property type="molecule type" value="Genomic_DNA"/>
</dbReference>
<comment type="caution">
    <text evidence="1">The sequence shown here is derived from an EMBL/GenBank/DDBJ whole genome shotgun (WGS) entry which is preliminary data.</text>
</comment>